<accession>A0A518ASX2</accession>
<dbReference type="PANTHER" id="PTHR31209:SF4">
    <property type="entry name" value="2,3-BISPHOSPHOGLYCERATE-INDEPENDENT PHOSPHOGLYCERATE MUTASE"/>
    <property type="match status" value="1"/>
</dbReference>
<evidence type="ECO:0000256" key="1">
    <source>
        <dbReference type="ARBA" id="ARBA00000370"/>
    </source>
</evidence>
<dbReference type="CDD" id="cd16011">
    <property type="entry name" value="iPGM_like"/>
    <property type="match status" value="1"/>
</dbReference>
<dbReference type="GO" id="GO:0004619">
    <property type="term" value="F:phosphoglycerate mutase activity"/>
    <property type="evidence" value="ECO:0007669"/>
    <property type="project" value="UniProtKB-EC"/>
</dbReference>
<keyword evidence="6" id="KW-0413">Isomerase</keyword>
<evidence type="ECO:0000313" key="8">
    <source>
        <dbReference type="EMBL" id="QDU57830.1"/>
    </source>
</evidence>
<keyword evidence="9" id="KW-1185">Reference proteome</keyword>
<dbReference type="InterPro" id="IPR042253">
    <property type="entry name" value="Pglycerate_mutase_ApgM_sf"/>
</dbReference>
<reference evidence="8 9" key="1">
    <citation type="submission" date="2019-02" db="EMBL/GenBank/DDBJ databases">
        <title>Deep-cultivation of Planctomycetes and their phenomic and genomic characterization uncovers novel biology.</title>
        <authorList>
            <person name="Wiegand S."/>
            <person name="Jogler M."/>
            <person name="Boedeker C."/>
            <person name="Pinto D."/>
            <person name="Vollmers J."/>
            <person name="Rivas-Marin E."/>
            <person name="Kohn T."/>
            <person name="Peeters S.H."/>
            <person name="Heuer A."/>
            <person name="Rast P."/>
            <person name="Oberbeckmann S."/>
            <person name="Bunk B."/>
            <person name="Jeske O."/>
            <person name="Meyerdierks A."/>
            <person name="Storesund J.E."/>
            <person name="Kallscheuer N."/>
            <person name="Luecker S."/>
            <person name="Lage O.M."/>
            <person name="Pohl T."/>
            <person name="Merkel B.J."/>
            <person name="Hornburger P."/>
            <person name="Mueller R.-W."/>
            <person name="Bruemmer F."/>
            <person name="Labrenz M."/>
            <person name="Spormann A.M."/>
            <person name="Op den Camp H."/>
            <person name="Overmann J."/>
            <person name="Amann R."/>
            <person name="Jetten M.S.M."/>
            <person name="Mascher T."/>
            <person name="Medema M.H."/>
            <person name="Devos D.P."/>
            <person name="Kaster A.-K."/>
            <person name="Ovreas L."/>
            <person name="Rohde M."/>
            <person name="Galperin M.Y."/>
            <person name="Jogler C."/>
        </authorList>
    </citation>
    <scope>NUCLEOTIDE SEQUENCE [LARGE SCALE GENOMIC DNA]</scope>
    <source>
        <strain evidence="8 9">Pan181</strain>
    </source>
</reference>
<evidence type="ECO:0000256" key="6">
    <source>
        <dbReference type="ARBA" id="ARBA00023235"/>
    </source>
</evidence>
<dbReference type="SUPFAM" id="SSF53649">
    <property type="entry name" value="Alkaline phosphatase-like"/>
    <property type="match status" value="1"/>
</dbReference>
<dbReference type="InterPro" id="IPR017850">
    <property type="entry name" value="Alkaline_phosphatase_core_sf"/>
</dbReference>
<evidence type="ECO:0000313" key="9">
    <source>
        <dbReference type="Proteomes" id="UP000315750"/>
    </source>
</evidence>
<dbReference type="NCBIfam" id="TIGR00306">
    <property type="entry name" value="apgM"/>
    <property type="match status" value="1"/>
</dbReference>
<keyword evidence="5" id="KW-0324">Glycolysis</keyword>
<dbReference type="Pfam" id="PF10143">
    <property type="entry name" value="PhosphMutase"/>
    <property type="match status" value="1"/>
</dbReference>
<dbReference type="NCBIfam" id="TIGR02535">
    <property type="entry name" value="hyp_Hser_kinase"/>
    <property type="match status" value="1"/>
</dbReference>
<dbReference type="InterPro" id="IPR006124">
    <property type="entry name" value="Metalloenzyme"/>
</dbReference>
<evidence type="ECO:0000256" key="4">
    <source>
        <dbReference type="ARBA" id="ARBA00005524"/>
    </source>
</evidence>
<comment type="function">
    <text evidence="2">Catalyzes the interconversion of 2-phosphoglycerate and 3-phosphoglycerate.</text>
</comment>
<protein>
    <submittedName>
        <fullName evidence="8">Cofactor-independent phosphoglycerate mutase</fullName>
    </submittedName>
</protein>
<dbReference type="AlphaFoldDB" id="A0A518ASX2"/>
<evidence type="ECO:0000256" key="5">
    <source>
        <dbReference type="ARBA" id="ARBA00023152"/>
    </source>
</evidence>
<evidence type="ECO:0000256" key="2">
    <source>
        <dbReference type="ARBA" id="ARBA00002315"/>
    </source>
</evidence>
<dbReference type="EMBL" id="CP036278">
    <property type="protein sequence ID" value="QDU57830.1"/>
    <property type="molecule type" value="Genomic_DNA"/>
</dbReference>
<proteinExistence type="inferred from homology"/>
<dbReference type="Gene3D" id="3.40.720.10">
    <property type="entry name" value="Alkaline Phosphatase, subunit A"/>
    <property type="match status" value="1"/>
</dbReference>
<comment type="similarity">
    <text evidence="4">Belongs to the BPG-independent phosphoglycerate mutase family. A-PGAM subfamily.</text>
</comment>
<feature type="domain" description="Metalloenzyme" evidence="7">
    <location>
        <begin position="8"/>
        <end position="387"/>
    </location>
</feature>
<comment type="catalytic activity">
    <reaction evidence="1">
        <text>(2R)-2-phosphoglycerate = (2R)-3-phosphoglycerate</text>
        <dbReference type="Rhea" id="RHEA:15901"/>
        <dbReference type="ChEBI" id="CHEBI:58272"/>
        <dbReference type="ChEBI" id="CHEBI:58289"/>
        <dbReference type="EC" id="5.4.2.12"/>
    </reaction>
</comment>
<dbReference type="GO" id="GO:0046872">
    <property type="term" value="F:metal ion binding"/>
    <property type="evidence" value="ECO:0007669"/>
    <property type="project" value="InterPro"/>
</dbReference>
<dbReference type="Pfam" id="PF01676">
    <property type="entry name" value="Metalloenzyme"/>
    <property type="match status" value="1"/>
</dbReference>
<evidence type="ECO:0000259" key="7">
    <source>
        <dbReference type="Pfam" id="PF01676"/>
    </source>
</evidence>
<dbReference type="GO" id="GO:0006096">
    <property type="term" value="P:glycolytic process"/>
    <property type="evidence" value="ECO:0007669"/>
    <property type="project" value="UniProtKB-KW"/>
</dbReference>
<dbReference type="KEGG" id="amuc:Pan181_40530"/>
<organism evidence="8 9">
    <name type="scientific">Aeoliella mucimassa</name>
    <dbReference type="NCBI Taxonomy" id="2527972"/>
    <lineage>
        <taxon>Bacteria</taxon>
        <taxon>Pseudomonadati</taxon>
        <taxon>Planctomycetota</taxon>
        <taxon>Planctomycetia</taxon>
        <taxon>Pirellulales</taxon>
        <taxon>Lacipirellulaceae</taxon>
        <taxon>Aeoliella</taxon>
    </lineage>
</organism>
<dbReference type="InterPro" id="IPR004456">
    <property type="entry name" value="Pglycerate_mutase_ApgM"/>
</dbReference>
<dbReference type="NCBIfam" id="NF003242">
    <property type="entry name" value="PRK04200.1"/>
    <property type="match status" value="1"/>
</dbReference>
<dbReference type="InterPro" id="IPR023665">
    <property type="entry name" value="ApgAM_prokaryotes"/>
</dbReference>
<dbReference type="Proteomes" id="UP000315750">
    <property type="component" value="Chromosome"/>
</dbReference>
<sequence>MVLKKSHMKYIIIIPDGAADEAQASLGGKTPLEAANTPNMDALATAGVVARACHTPRELPAGSEIGNLSLLGYNPFEHFTGRAPMEAAAQGIELAPNDWAIRCNVVTVEDLGHGPVMVDFTADHVSTEESTALLKSLQAEVASNPKFQGALEFVPGVSYRNLLIWRGDKLAAPFNYDTRTEAPHDWTDLTIAEAYPRGPGSDLLVELMEASTRVFAGHPVNKDRQAAGRRLVTNVWLWGQGGAPSLTPFTEKFGPRGAMITAVDLLRGIAALVGWDRIEVPGATGYLDTDYAAKGRYAINALSKYDIVCVHVEAPDEASHEGRADEKVKAIEAIDHDIVGPLHQALDAQGDWRVMISPDHPTFLSTKKHTHGNVPVAMAGTGITADTATEYGDTAAANSDLAFDEGWDAMRWFIG</sequence>
<dbReference type="PIRSF" id="PIRSF006392">
    <property type="entry name" value="IPGAM_arch"/>
    <property type="match status" value="1"/>
</dbReference>
<evidence type="ECO:0000256" key="3">
    <source>
        <dbReference type="ARBA" id="ARBA00004921"/>
    </source>
</evidence>
<gene>
    <name evidence="8" type="ORF">Pan181_40530</name>
</gene>
<name>A0A518ASX2_9BACT</name>
<comment type="pathway">
    <text evidence="3">Carbohydrate degradation.</text>
</comment>
<dbReference type="Gene3D" id="3.30.70.2130">
    <property type="entry name" value="Metalloenzyme domain"/>
    <property type="match status" value="1"/>
</dbReference>
<dbReference type="PANTHER" id="PTHR31209">
    <property type="entry name" value="COFACTOR-INDEPENDENT PHOSPHOGLYCERATE MUTASE"/>
    <property type="match status" value="1"/>
</dbReference>